<gene>
    <name evidence="2" type="ORF">HDF23_000678</name>
</gene>
<evidence type="ECO:0000256" key="1">
    <source>
        <dbReference type="SAM" id="SignalP"/>
    </source>
</evidence>
<dbReference type="InterPro" id="IPR025921">
    <property type="entry name" value="HmuY"/>
</dbReference>
<keyword evidence="1" id="KW-0732">Signal</keyword>
<comment type="caution">
    <text evidence="2">The sequence shown here is derived from an EMBL/GenBank/DDBJ whole genome shotgun (WGS) entry which is preliminary data.</text>
</comment>
<name>A0ABR6PDV2_9SPHI</name>
<protein>
    <recommendedName>
        <fullName evidence="4">HmuY protein</fullName>
    </recommendedName>
</protein>
<sequence>MRSITNNLTKWLGVLTIAGMLFSSCSKSNDPAPDPKPDTPVQTGSVPFYKLQRVENLYVQSDDSNPTTELPPIYFSLENKEQEPSSYQKTARWDINFSSLYDSFIGSNNGKDQANPGYSSNSVGGIIILKQPFEAVTNVPADTEFSTSKTFGTDDLGAFGEGTGWYLYDFGGTIRGDGSYNKQHVAYAMPESRTLVVRTAAGNYAKIKMISCYKDAFTADKWFRDTPHMYFTFEYVIVPKGSTKFEIK</sequence>
<organism evidence="2 3">
    <name type="scientific">Mucilaginibacter lappiensis</name>
    <dbReference type="NCBI Taxonomy" id="354630"/>
    <lineage>
        <taxon>Bacteria</taxon>
        <taxon>Pseudomonadati</taxon>
        <taxon>Bacteroidota</taxon>
        <taxon>Sphingobacteriia</taxon>
        <taxon>Sphingobacteriales</taxon>
        <taxon>Sphingobacteriaceae</taxon>
        <taxon>Mucilaginibacter</taxon>
    </lineage>
</organism>
<dbReference type="PROSITE" id="PS51257">
    <property type="entry name" value="PROKAR_LIPOPROTEIN"/>
    <property type="match status" value="1"/>
</dbReference>
<evidence type="ECO:0008006" key="4">
    <source>
        <dbReference type="Google" id="ProtNLM"/>
    </source>
</evidence>
<accession>A0ABR6PDV2</accession>
<evidence type="ECO:0000313" key="2">
    <source>
        <dbReference type="EMBL" id="MBB6107948.1"/>
    </source>
</evidence>
<evidence type="ECO:0000313" key="3">
    <source>
        <dbReference type="Proteomes" id="UP000541583"/>
    </source>
</evidence>
<feature type="chain" id="PRO_5046148565" description="HmuY protein" evidence="1">
    <location>
        <begin position="29"/>
        <end position="248"/>
    </location>
</feature>
<dbReference type="Proteomes" id="UP000541583">
    <property type="component" value="Unassembled WGS sequence"/>
</dbReference>
<dbReference type="EMBL" id="JACHCB010000001">
    <property type="protein sequence ID" value="MBB6107948.1"/>
    <property type="molecule type" value="Genomic_DNA"/>
</dbReference>
<dbReference type="CDD" id="cd12105">
    <property type="entry name" value="HmuY"/>
    <property type="match status" value="1"/>
</dbReference>
<keyword evidence="3" id="KW-1185">Reference proteome</keyword>
<dbReference type="Pfam" id="PF14064">
    <property type="entry name" value="HmuY"/>
    <property type="match status" value="1"/>
</dbReference>
<proteinExistence type="predicted"/>
<dbReference type="RefSeq" id="WP_076369384.1">
    <property type="nucleotide sequence ID" value="NZ_FTMG01000001.1"/>
</dbReference>
<reference evidence="2 3" key="1">
    <citation type="submission" date="2020-08" db="EMBL/GenBank/DDBJ databases">
        <title>Genomic Encyclopedia of Type Strains, Phase IV (KMG-V): Genome sequencing to study the core and pangenomes of soil and plant-associated prokaryotes.</title>
        <authorList>
            <person name="Whitman W."/>
        </authorList>
    </citation>
    <scope>NUCLEOTIDE SEQUENCE [LARGE SCALE GENOMIC DNA]</scope>
    <source>
        <strain evidence="2 3">ANJLi2</strain>
    </source>
</reference>
<feature type="signal peptide" evidence="1">
    <location>
        <begin position="1"/>
        <end position="28"/>
    </location>
</feature>